<organism evidence="1 2">
    <name type="scientific">Caballeronia udeis</name>
    <dbReference type="NCBI Taxonomy" id="1232866"/>
    <lineage>
        <taxon>Bacteria</taxon>
        <taxon>Pseudomonadati</taxon>
        <taxon>Pseudomonadota</taxon>
        <taxon>Betaproteobacteria</taxon>
        <taxon>Burkholderiales</taxon>
        <taxon>Burkholderiaceae</taxon>
        <taxon>Caballeronia</taxon>
    </lineage>
</organism>
<protein>
    <submittedName>
        <fullName evidence="1">Uncharacterized protein</fullName>
    </submittedName>
</protein>
<dbReference type="Proteomes" id="UP001620514">
    <property type="component" value="Unassembled WGS sequence"/>
</dbReference>
<keyword evidence="2" id="KW-1185">Reference proteome</keyword>
<reference evidence="1 2" key="1">
    <citation type="submission" date="2024-11" db="EMBL/GenBank/DDBJ databases">
        <title>Using genomics to understand microbial adaptation to soil warming.</title>
        <authorList>
            <person name="Deangelis K.M. PhD."/>
        </authorList>
    </citation>
    <scope>NUCLEOTIDE SEQUENCE [LARGE SCALE GENOMIC DNA]</scope>
    <source>
        <strain evidence="1 2">GAS97</strain>
    </source>
</reference>
<name>A0ABW8MFB5_9BURK</name>
<accession>A0ABW8MFB5</accession>
<comment type="caution">
    <text evidence="1">The sequence shown here is derived from an EMBL/GenBank/DDBJ whole genome shotgun (WGS) entry which is preliminary data.</text>
</comment>
<dbReference type="EMBL" id="JBIYDN010000006">
    <property type="protein sequence ID" value="MFK4442374.1"/>
    <property type="molecule type" value="Genomic_DNA"/>
</dbReference>
<evidence type="ECO:0000313" key="2">
    <source>
        <dbReference type="Proteomes" id="UP001620514"/>
    </source>
</evidence>
<evidence type="ECO:0000313" key="1">
    <source>
        <dbReference type="EMBL" id="MFK4442374.1"/>
    </source>
</evidence>
<gene>
    <name evidence="1" type="ORF">ABH943_002390</name>
</gene>
<proteinExistence type="predicted"/>
<sequence length="45" mass="4826">MNMTVICMVPVRFSPQFDGALAMKADSRIARGVVETAEIGAERVG</sequence>